<evidence type="ECO:0000313" key="7">
    <source>
        <dbReference type="EMBL" id="KKE84762.1"/>
    </source>
</evidence>
<dbReference type="GO" id="GO:0140359">
    <property type="term" value="F:ABC-type transporter activity"/>
    <property type="evidence" value="ECO:0007669"/>
    <property type="project" value="InterPro"/>
</dbReference>
<dbReference type="Pfam" id="PF12698">
    <property type="entry name" value="ABC2_membrane_3"/>
    <property type="match status" value="1"/>
</dbReference>
<dbReference type="PANTHER" id="PTHR43471">
    <property type="entry name" value="ABC TRANSPORTER PERMEASE"/>
    <property type="match status" value="1"/>
</dbReference>
<dbReference type="InterPro" id="IPR013525">
    <property type="entry name" value="ABC2_TM"/>
</dbReference>
<evidence type="ECO:0000256" key="1">
    <source>
        <dbReference type="ARBA" id="ARBA00004141"/>
    </source>
</evidence>
<evidence type="ECO:0000256" key="4">
    <source>
        <dbReference type="ARBA" id="ARBA00023136"/>
    </source>
</evidence>
<feature type="transmembrane region" description="Helical" evidence="5">
    <location>
        <begin position="344"/>
        <end position="364"/>
    </location>
</feature>
<evidence type="ECO:0000256" key="3">
    <source>
        <dbReference type="ARBA" id="ARBA00022989"/>
    </source>
</evidence>
<feature type="transmembrane region" description="Helical" evidence="5">
    <location>
        <begin position="218"/>
        <end position="240"/>
    </location>
</feature>
<dbReference type="Proteomes" id="UP000033434">
    <property type="component" value="Unassembled WGS sequence"/>
</dbReference>
<keyword evidence="4 5" id="KW-0472">Membrane</keyword>
<keyword evidence="3 5" id="KW-1133">Transmembrane helix</keyword>
<organism evidence="7 8">
    <name type="scientific">Pseudoalteromonas luteoviolacea S4054</name>
    <dbReference type="NCBI Taxonomy" id="1129367"/>
    <lineage>
        <taxon>Bacteria</taxon>
        <taxon>Pseudomonadati</taxon>
        <taxon>Pseudomonadota</taxon>
        <taxon>Gammaproteobacteria</taxon>
        <taxon>Alteromonadales</taxon>
        <taxon>Pseudoalteromonadaceae</taxon>
        <taxon>Pseudoalteromonas</taxon>
    </lineage>
</organism>
<dbReference type="GO" id="GO:0016020">
    <property type="term" value="C:membrane"/>
    <property type="evidence" value="ECO:0007669"/>
    <property type="project" value="UniProtKB-SubCell"/>
</dbReference>
<dbReference type="AlphaFoldDB" id="A0A0F6AEW2"/>
<protein>
    <submittedName>
        <fullName evidence="7">Transporter</fullName>
    </submittedName>
</protein>
<reference evidence="7 8" key="1">
    <citation type="journal article" date="2015" name="BMC Genomics">
        <title>Genome mining reveals unlocked bioactive potential of marine Gram-negative bacteria.</title>
        <authorList>
            <person name="Machado H."/>
            <person name="Sonnenschein E.C."/>
            <person name="Melchiorsen J."/>
            <person name="Gram L."/>
        </authorList>
    </citation>
    <scope>NUCLEOTIDE SEQUENCE [LARGE SCALE GENOMIC DNA]</scope>
    <source>
        <strain evidence="7 8">S4054</strain>
    </source>
</reference>
<feature type="transmembrane region" description="Helical" evidence="5">
    <location>
        <begin position="21"/>
        <end position="45"/>
    </location>
</feature>
<evidence type="ECO:0000256" key="5">
    <source>
        <dbReference type="SAM" id="Phobius"/>
    </source>
</evidence>
<comment type="subcellular location">
    <subcellularLocation>
        <location evidence="1">Membrane</location>
        <topology evidence="1">Multi-pass membrane protein</topology>
    </subcellularLocation>
</comment>
<sequence>MMRLVQVLYKKEMLDASRDKRSVMAGLYYAIGAPIVMCLLFTILLKQLSSPDALKISIENADAAPNLVAYLDGLDISHGDGENVKPIELVIDLNYTEDMSEGRSALVTIIADKSDNKLIKSVRRLERALARYNSEIAGLRLISRGIDPSIMRAVNVQTQDQATPDSKGGMFLGIATLSIIIALFYSAMNLAIDTSAGERERNSLALLLSHPLSSTQIVLAKVAAIASYSMIGLVLVLIVSKFAYSMVPWEQLGFSINLDVMFILFCTLIGLPIALMSASLLVFVSFMAKSFKEAQSYVAFVLFVPIGLSMMTTYDIATEYVQWAPIAAQQYAMIEVIKGNELPLLQVLLSSFSTLGLFVVFTMLSSKMLKSEKVVFGL</sequence>
<feature type="transmembrane region" description="Helical" evidence="5">
    <location>
        <begin position="296"/>
        <end position="314"/>
    </location>
</feature>
<gene>
    <name evidence="7" type="ORF">N479_00825</name>
</gene>
<name>A0A0F6AEW2_9GAMM</name>
<feature type="transmembrane region" description="Helical" evidence="5">
    <location>
        <begin position="260"/>
        <end position="284"/>
    </location>
</feature>
<dbReference type="PATRIC" id="fig|1129367.4.peg.1267"/>
<feature type="domain" description="ABC-2 type transporter transmembrane" evidence="6">
    <location>
        <begin position="29"/>
        <end position="365"/>
    </location>
</feature>
<evidence type="ECO:0000256" key="2">
    <source>
        <dbReference type="ARBA" id="ARBA00022692"/>
    </source>
</evidence>
<comment type="caution">
    <text evidence="7">The sequence shown here is derived from an EMBL/GenBank/DDBJ whole genome shotgun (WGS) entry which is preliminary data.</text>
</comment>
<evidence type="ECO:0000313" key="8">
    <source>
        <dbReference type="Proteomes" id="UP000033434"/>
    </source>
</evidence>
<dbReference type="PANTHER" id="PTHR43471:SF3">
    <property type="entry name" value="ABC TRANSPORTER PERMEASE PROTEIN NATB"/>
    <property type="match status" value="1"/>
</dbReference>
<accession>A0A0F6AEW2</accession>
<dbReference type="EMBL" id="AUXW01000112">
    <property type="protein sequence ID" value="KKE84762.1"/>
    <property type="molecule type" value="Genomic_DNA"/>
</dbReference>
<feature type="transmembrane region" description="Helical" evidence="5">
    <location>
        <begin position="170"/>
        <end position="192"/>
    </location>
</feature>
<keyword evidence="2 5" id="KW-0812">Transmembrane</keyword>
<dbReference type="RefSeq" id="WP_080928295.1">
    <property type="nucleotide sequence ID" value="NZ_AUXW01000112.1"/>
</dbReference>
<evidence type="ECO:0000259" key="6">
    <source>
        <dbReference type="Pfam" id="PF12698"/>
    </source>
</evidence>
<proteinExistence type="predicted"/>